<evidence type="ECO:0000256" key="1">
    <source>
        <dbReference type="SAM" id="SignalP"/>
    </source>
</evidence>
<dbReference type="SUPFAM" id="SSF52833">
    <property type="entry name" value="Thioredoxin-like"/>
    <property type="match status" value="1"/>
</dbReference>
<dbReference type="InterPro" id="IPR036249">
    <property type="entry name" value="Thioredoxin-like_sf"/>
</dbReference>
<protein>
    <submittedName>
        <fullName evidence="3">TlpA family protein disulfide reductase</fullName>
    </submittedName>
</protein>
<reference evidence="3 4" key="1">
    <citation type="submission" date="2018-08" db="EMBL/GenBank/DDBJ databases">
        <title>Chitinophagaceae sp. K23C18032701, a novel bacterium isolated from forest soil.</title>
        <authorList>
            <person name="Wang C."/>
        </authorList>
    </citation>
    <scope>NUCLEOTIDE SEQUENCE [LARGE SCALE GENOMIC DNA]</scope>
    <source>
        <strain evidence="3 4">K23C18032701</strain>
    </source>
</reference>
<dbReference type="GO" id="GO:0016209">
    <property type="term" value="F:antioxidant activity"/>
    <property type="evidence" value="ECO:0007669"/>
    <property type="project" value="InterPro"/>
</dbReference>
<dbReference type="OrthoDB" id="616241at2"/>
<evidence type="ECO:0000313" key="4">
    <source>
        <dbReference type="Proteomes" id="UP000261284"/>
    </source>
</evidence>
<keyword evidence="1" id="KW-0732">Signal</keyword>
<dbReference type="InterPro" id="IPR000866">
    <property type="entry name" value="AhpC/TSA"/>
</dbReference>
<keyword evidence="4" id="KW-1185">Reference proteome</keyword>
<sequence length="419" mass="47053">MKKVLFTIALFCFAVSASIGQTSLTKGNWRGWLQRADGKQIVFSFTLQYSHNQPQLSIINSPEKLQVKALRITSDSISFSMPVFESAFKAKIINADSLQGEWTKGSSSKNTVLPFFASTREPARFQPVKGKAAHMLNGKYTVKFSGFRGNAGEPAIAVFKQDGSHLTGSILTPTGDYRYLDGLVTGDSLLLSTFDGVHAFLITATVKDNHQLTDGKFYSGAVVHEEWTAYKNDTATLPDLAAMYLKNKEEDKPAFSFTDIDGKQVNLSDARFKDKVVILQLMGSWCPNCMDETAFLSEWYKKNHQRGVEIIGLAYEYSTDFQRSQNSLRKFQQRFQVDYPLLITGVTVSDTLRTEKTLPLFTHIKTFPTSIILDKNGRVRKIDTGFFGPGTGDYYTHYKQEFEATISELLKEQKDITKS</sequence>
<dbReference type="AlphaFoldDB" id="A0A3E1NM54"/>
<organism evidence="3 4">
    <name type="scientific">Deminuibacter soli</name>
    <dbReference type="NCBI Taxonomy" id="2291815"/>
    <lineage>
        <taxon>Bacteria</taxon>
        <taxon>Pseudomonadati</taxon>
        <taxon>Bacteroidota</taxon>
        <taxon>Chitinophagia</taxon>
        <taxon>Chitinophagales</taxon>
        <taxon>Chitinophagaceae</taxon>
        <taxon>Deminuibacter</taxon>
    </lineage>
</organism>
<dbReference type="PROSITE" id="PS51352">
    <property type="entry name" value="THIOREDOXIN_2"/>
    <property type="match status" value="1"/>
</dbReference>
<feature type="signal peptide" evidence="1">
    <location>
        <begin position="1"/>
        <end position="17"/>
    </location>
</feature>
<dbReference type="Pfam" id="PF00578">
    <property type="entry name" value="AhpC-TSA"/>
    <property type="match status" value="1"/>
</dbReference>
<feature type="chain" id="PRO_5017759944" evidence="1">
    <location>
        <begin position="18"/>
        <end position="419"/>
    </location>
</feature>
<gene>
    <name evidence="3" type="ORF">DXN05_09445</name>
</gene>
<dbReference type="PANTHER" id="PTHR42852">
    <property type="entry name" value="THIOL:DISULFIDE INTERCHANGE PROTEIN DSBE"/>
    <property type="match status" value="1"/>
</dbReference>
<accession>A0A3E1NM54</accession>
<proteinExistence type="predicted"/>
<dbReference type="EMBL" id="QTJU01000002">
    <property type="protein sequence ID" value="RFM28977.1"/>
    <property type="molecule type" value="Genomic_DNA"/>
</dbReference>
<dbReference type="CDD" id="cd02966">
    <property type="entry name" value="TlpA_like_family"/>
    <property type="match status" value="1"/>
</dbReference>
<feature type="domain" description="Thioredoxin" evidence="2">
    <location>
        <begin position="246"/>
        <end position="411"/>
    </location>
</feature>
<comment type="caution">
    <text evidence="3">The sequence shown here is derived from an EMBL/GenBank/DDBJ whole genome shotgun (WGS) entry which is preliminary data.</text>
</comment>
<dbReference type="Proteomes" id="UP000261284">
    <property type="component" value="Unassembled WGS sequence"/>
</dbReference>
<name>A0A3E1NM54_9BACT</name>
<dbReference type="Gene3D" id="3.40.30.10">
    <property type="entry name" value="Glutaredoxin"/>
    <property type="match status" value="1"/>
</dbReference>
<dbReference type="GO" id="GO:0016491">
    <property type="term" value="F:oxidoreductase activity"/>
    <property type="evidence" value="ECO:0007669"/>
    <property type="project" value="InterPro"/>
</dbReference>
<dbReference type="InterPro" id="IPR050553">
    <property type="entry name" value="Thioredoxin_ResA/DsbE_sf"/>
</dbReference>
<evidence type="ECO:0000313" key="3">
    <source>
        <dbReference type="EMBL" id="RFM28977.1"/>
    </source>
</evidence>
<dbReference type="InterPro" id="IPR013766">
    <property type="entry name" value="Thioredoxin_domain"/>
</dbReference>
<dbReference type="PANTHER" id="PTHR42852:SF13">
    <property type="entry name" value="PROTEIN DIPZ"/>
    <property type="match status" value="1"/>
</dbReference>
<dbReference type="RefSeq" id="WP_116846963.1">
    <property type="nucleotide sequence ID" value="NZ_QTJU01000002.1"/>
</dbReference>
<evidence type="ECO:0000259" key="2">
    <source>
        <dbReference type="PROSITE" id="PS51352"/>
    </source>
</evidence>